<keyword evidence="3" id="KW-1185">Reference proteome</keyword>
<reference evidence="2" key="1">
    <citation type="journal article" date="2020" name="Cell">
        <title>Large-Scale Comparative Analyses of Tick Genomes Elucidate Their Genetic Diversity and Vector Capacities.</title>
        <authorList>
            <consortium name="Tick Genome and Microbiome Consortium (TIGMIC)"/>
            <person name="Jia N."/>
            <person name="Wang J."/>
            <person name="Shi W."/>
            <person name="Du L."/>
            <person name="Sun Y."/>
            <person name="Zhan W."/>
            <person name="Jiang J.F."/>
            <person name="Wang Q."/>
            <person name="Zhang B."/>
            <person name="Ji P."/>
            <person name="Bell-Sakyi L."/>
            <person name="Cui X.M."/>
            <person name="Yuan T.T."/>
            <person name="Jiang B.G."/>
            <person name="Yang W.F."/>
            <person name="Lam T.T."/>
            <person name="Chang Q.C."/>
            <person name="Ding S.J."/>
            <person name="Wang X.J."/>
            <person name="Zhu J.G."/>
            <person name="Ruan X.D."/>
            <person name="Zhao L."/>
            <person name="Wei J.T."/>
            <person name="Ye R.Z."/>
            <person name="Que T.C."/>
            <person name="Du C.H."/>
            <person name="Zhou Y.H."/>
            <person name="Cheng J.X."/>
            <person name="Dai P.F."/>
            <person name="Guo W.B."/>
            <person name="Han X.H."/>
            <person name="Huang E.J."/>
            <person name="Li L.F."/>
            <person name="Wei W."/>
            <person name="Gao Y.C."/>
            <person name="Liu J.Z."/>
            <person name="Shao H.Z."/>
            <person name="Wang X."/>
            <person name="Wang C.C."/>
            <person name="Yang T.C."/>
            <person name="Huo Q.B."/>
            <person name="Li W."/>
            <person name="Chen H.Y."/>
            <person name="Chen S.E."/>
            <person name="Zhou L.G."/>
            <person name="Ni X.B."/>
            <person name="Tian J.H."/>
            <person name="Sheng Y."/>
            <person name="Liu T."/>
            <person name="Pan Y.S."/>
            <person name="Xia L.Y."/>
            <person name="Li J."/>
            <person name="Zhao F."/>
            <person name="Cao W.C."/>
        </authorList>
    </citation>
    <scope>NUCLEOTIDE SEQUENCE</scope>
    <source>
        <strain evidence="2">Rsan-2018</strain>
    </source>
</reference>
<gene>
    <name evidence="2" type="ORF">HPB52_010052</name>
</gene>
<dbReference type="Proteomes" id="UP000821837">
    <property type="component" value="Chromosome 11"/>
</dbReference>
<accession>A0A9D4T443</accession>
<keyword evidence="1" id="KW-0472">Membrane</keyword>
<sequence>MLDTEFFRTGPGFAYSYFGAGGVERPNYIPGYAAGLQHEWEIVQRLAAAHCAVVNERSLRLSRTGAVRRLRKRFIITERGYPQVEELETIDLPRPSQGDSAGDRLRACVISFGLLFMFGGLVATAILVYGSHNLFGNIKDETTDVSQTAVIYW</sequence>
<comment type="caution">
    <text evidence="2">The sequence shown here is derived from an EMBL/GenBank/DDBJ whole genome shotgun (WGS) entry which is preliminary data.</text>
</comment>
<evidence type="ECO:0000256" key="1">
    <source>
        <dbReference type="SAM" id="Phobius"/>
    </source>
</evidence>
<reference evidence="2" key="2">
    <citation type="submission" date="2021-09" db="EMBL/GenBank/DDBJ databases">
        <authorList>
            <person name="Jia N."/>
            <person name="Wang J."/>
            <person name="Shi W."/>
            <person name="Du L."/>
            <person name="Sun Y."/>
            <person name="Zhan W."/>
            <person name="Jiang J."/>
            <person name="Wang Q."/>
            <person name="Zhang B."/>
            <person name="Ji P."/>
            <person name="Sakyi L.B."/>
            <person name="Cui X."/>
            <person name="Yuan T."/>
            <person name="Jiang B."/>
            <person name="Yang W."/>
            <person name="Lam T.T.-Y."/>
            <person name="Chang Q."/>
            <person name="Ding S."/>
            <person name="Wang X."/>
            <person name="Zhu J."/>
            <person name="Ruan X."/>
            <person name="Zhao L."/>
            <person name="Wei J."/>
            <person name="Que T."/>
            <person name="Du C."/>
            <person name="Cheng J."/>
            <person name="Dai P."/>
            <person name="Han X."/>
            <person name="Huang E."/>
            <person name="Gao Y."/>
            <person name="Liu J."/>
            <person name="Shao H."/>
            <person name="Ye R."/>
            <person name="Li L."/>
            <person name="Wei W."/>
            <person name="Wang X."/>
            <person name="Wang C."/>
            <person name="Huo Q."/>
            <person name="Li W."/>
            <person name="Guo W."/>
            <person name="Chen H."/>
            <person name="Chen S."/>
            <person name="Zhou L."/>
            <person name="Zhou L."/>
            <person name="Ni X."/>
            <person name="Tian J."/>
            <person name="Zhou Y."/>
            <person name="Sheng Y."/>
            <person name="Liu T."/>
            <person name="Pan Y."/>
            <person name="Xia L."/>
            <person name="Li J."/>
            <person name="Zhao F."/>
            <person name="Cao W."/>
        </authorList>
    </citation>
    <scope>NUCLEOTIDE SEQUENCE</scope>
    <source>
        <strain evidence="2">Rsan-2018</strain>
        <tissue evidence="2">Larvae</tissue>
    </source>
</reference>
<keyword evidence="1" id="KW-0812">Transmembrane</keyword>
<dbReference type="EMBL" id="JABSTV010001247">
    <property type="protein sequence ID" value="KAH7972256.1"/>
    <property type="molecule type" value="Genomic_DNA"/>
</dbReference>
<feature type="transmembrane region" description="Helical" evidence="1">
    <location>
        <begin position="107"/>
        <end position="129"/>
    </location>
</feature>
<proteinExistence type="predicted"/>
<name>A0A9D4T443_RHISA</name>
<keyword evidence="1" id="KW-1133">Transmembrane helix</keyword>
<dbReference type="AlphaFoldDB" id="A0A9D4T443"/>
<evidence type="ECO:0000313" key="3">
    <source>
        <dbReference type="Proteomes" id="UP000821837"/>
    </source>
</evidence>
<evidence type="ECO:0000313" key="2">
    <source>
        <dbReference type="EMBL" id="KAH7972256.1"/>
    </source>
</evidence>
<protein>
    <submittedName>
        <fullName evidence="2">Uncharacterized protein</fullName>
    </submittedName>
</protein>
<organism evidence="2 3">
    <name type="scientific">Rhipicephalus sanguineus</name>
    <name type="common">Brown dog tick</name>
    <name type="synonym">Ixodes sanguineus</name>
    <dbReference type="NCBI Taxonomy" id="34632"/>
    <lineage>
        <taxon>Eukaryota</taxon>
        <taxon>Metazoa</taxon>
        <taxon>Ecdysozoa</taxon>
        <taxon>Arthropoda</taxon>
        <taxon>Chelicerata</taxon>
        <taxon>Arachnida</taxon>
        <taxon>Acari</taxon>
        <taxon>Parasitiformes</taxon>
        <taxon>Ixodida</taxon>
        <taxon>Ixodoidea</taxon>
        <taxon>Ixodidae</taxon>
        <taxon>Rhipicephalinae</taxon>
        <taxon>Rhipicephalus</taxon>
        <taxon>Rhipicephalus</taxon>
    </lineage>
</organism>